<dbReference type="PRINTS" id="PR00420">
    <property type="entry name" value="RNGMNOXGNASE"/>
</dbReference>
<dbReference type="GO" id="GO:0071949">
    <property type="term" value="F:FAD binding"/>
    <property type="evidence" value="ECO:0007669"/>
    <property type="project" value="InterPro"/>
</dbReference>
<dbReference type="SUPFAM" id="SSF51905">
    <property type="entry name" value="FAD/NAD(P)-binding domain"/>
    <property type="match status" value="1"/>
</dbReference>
<dbReference type="AlphaFoldDB" id="A0AAD4H4P3"/>
<accession>A0AAD4H4P3</accession>
<name>A0AAD4H4P3_9FUNG</name>
<organism evidence="6 7">
    <name type="scientific">Linnemannia exigua</name>
    <dbReference type="NCBI Taxonomy" id="604196"/>
    <lineage>
        <taxon>Eukaryota</taxon>
        <taxon>Fungi</taxon>
        <taxon>Fungi incertae sedis</taxon>
        <taxon>Mucoromycota</taxon>
        <taxon>Mortierellomycotina</taxon>
        <taxon>Mortierellomycetes</taxon>
        <taxon>Mortierellales</taxon>
        <taxon>Mortierellaceae</taxon>
        <taxon>Linnemannia</taxon>
    </lineage>
</organism>
<keyword evidence="2" id="KW-0285">Flavoprotein</keyword>
<dbReference type="InterPro" id="IPR036188">
    <property type="entry name" value="FAD/NAD-bd_sf"/>
</dbReference>
<dbReference type="InterPro" id="IPR002938">
    <property type="entry name" value="FAD-bd"/>
</dbReference>
<comment type="caution">
    <text evidence="6">The sequence shown here is derived from an EMBL/GenBank/DDBJ whole genome shotgun (WGS) entry which is preliminary data.</text>
</comment>
<sequence>MAKSEKPMVLIVGGGLGGLMLGALLEKSNVPYTILERAATVKALGSAMSIGPALFPVFEQLGIYEEFLSISKFLSQAGAYKESMEPYNVNNYRPMEEFGGYGMRIVTRPQLYDFMLKQVPAHKIHFGKRVLNITEKDDRVTVHTSDNNIYQGDIIVGADGAYSAVRQRLYEKLKAKGTLPLSDYEELPFSCTCLIGQTKVLDPEKFPIVNEPNCQFRAVWGENKPYTESKEQRFRSCDNSEWGSYPAQAMCDETRNFPIPLEKGKKHVLGDLYELTPKELITKVMFEEKVFTTWYSGRTVLLGDGAVTAMHDAIALANLIYAMPTTSSQEITTIFDEYKRERYPAAMESFKNSEMAGRVAEKGLEGFILKFIITHMPFWLWKIWASLHLLTKLVRYRPQIGFIKAVEVKGSVVPEVSPSEQKARAIFEGQQQQQKQQLQ</sequence>
<reference evidence="6" key="1">
    <citation type="journal article" date="2020" name="Fungal Divers.">
        <title>Resolving the Mortierellaceae phylogeny through synthesis of multi-gene phylogenetics and phylogenomics.</title>
        <authorList>
            <person name="Vandepol N."/>
            <person name="Liber J."/>
            <person name="Desiro A."/>
            <person name="Na H."/>
            <person name="Kennedy M."/>
            <person name="Barry K."/>
            <person name="Grigoriev I.V."/>
            <person name="Miller A.N."/>
            <person name="O'Donnell K."/>
            <person name="Stajich J.E."/>
            <person name="Bonito G."/>
        </authorList>
    </citation>
    <scope>NUCLEOTIDE SEQUENCE</scope>
    <source>
        <strain evidence="6">NRRL 28262</strain>
    </source>
</reference>
<keyword evidence="7" id="KW-1185">Reference proteome</keyword>
<gene>
    <name evidence="6" type="ORF">BGZ95_010883</name>
</gene>
<dbReference type="Gene3D" id="3.50.50.60">
    <property type="entry name" value="FAD/NAD(P)-binding domain"/>
    <property type="match status" value="1"/>
</dbReference>
<evidence type="ECO:0000256" key="1">
    <source>
        <dbReference type="ARBA" id="ARBA00007992"/>
    </source>
</evidence>
<keyword evidence="3" id="KW-0274">FAD</keyword>
<dbReference type="GO" id="GO:0004497">
    <property type="term" value="F:monooxygenase activity"/>
    <property type="evidence" value="ECO:0007669"/>
    <property type="project" value="InterPro"/>
</dbReference>
<evidence type="ECO:0000256" key="4">
    <source>
        <dbReference type="ARBA" id="ARBA00023002"/>
    </source>
</evidence>
<keyword evidence="4" id="KW-0560">Oxidoreductase</keyword>
<dbReference type="Proteomes" id="UP001194580">
    <property type="component" value="Unassembled WGS sequence"/>
</dbReference>
<evidence type="ECO:0000313" key="6">
    <source>
        <dbReference type="EMBL" id="KAG0273301.1"/>
    </source>
</evidence>
<dbReference type="EMBL" id="JAAAIL010000768">
    <property type="protein sequence ID" value="KAG0273301.1"/>
    <property type="molecule type" value="Genomic_DNA"/>
</dbReference>
<evidence type="ECO:0000313" key="7">
    <source>
        <dbReference type="Proteomes" id="UP001194580"/>
    </source>
</evidence>
<proteinExistence type="inferred from homology"/>
<comment type="similarity">
    <text evidence="1">Belongs to the paxM FAD-dependent monooxygenase family.</text>
</comment>
<feature type="domain" description="FAD-binding" evidence="5">
    <location>
        <begin position="9"/>
        <end position="178"/>
    </location>
</feature>
<dbReference type="PANTHER" id="PTHR47356:SF2">
    <property type="entry name" value="FAD-BINDING DOMAIN-CONTAINING PROTEIN-RELATED"/>
    <property type="match status" value="1"/>
</dbReference>
<dbReference type="PANTHER" id="PTHR47356">
    <property type="entry name" value="FAD-DEPENDENT MONOOXYGENASE ASQG-RELATED"/>
    <property type="match status" value="1"/>
</dbReference>
<dbReference type="Pfam" id="PF01494">
    <property type="entry name" value="FAD_binding_3"/>
    <property type="match status" value="1"/>
</dbReference>
<evidence type="ECO:0000259" key="5">
    <source>
        <dbReference type="Pfam" id="PF01494"/>
    </source>
</evidence>
<dbReference type="InterPro" id="IPR050562">
    <property type="entry name" value="FAD_mOase_fung"/>
</dbReference>
<evidence type="ECO:0000256" key="3">
    <source>
        <dbReference type="ARBA" id="ARBA00022827"/>
    </source>
</evidence>
<protein>
    <recommendedName>
        <fullName evidence="5">FAD-binding domain-containing protein</fullName>
    </recommendedName>
</protein>
<evidence type="ECO:0000256" key="2">
    <source>
        <dbReference type="ARBA" id="ARBA00022630"/>
    </source>
</evidence>